<sequence>MWATKQLPGLKNLTYSERLQKLKLPSLNFRRVRGDMIELYKILNGKYDKEAAQFVKLWKDMTTRTGVRGNSLKIFPQRARTELRRNAFALRVVKTWNTLPEIIVTSPTTNTFKNRLDKYWKNQTMMYEDYKSPITGSGEDLDIETDEEEL</sequence>
<comment type="caution">
    <text evidence="1">The sequence shown here is derived from an EMBL/GenBank/DDBJ whole genome shotgun (WGS) entry which is preliminary data.</text>
</comment>
<reference evidence="1" key="1">
    <citation type="submission" date="2021-03" db="EMBL/GenBank/DDBJ databases">
        <authorList>
            <person name="Bekaert M."/>
        </authorList>
    </citation>
    <scope>NUCLEOTIDE SEQUENCE</scope>
</reference>
<dbReference type="EMBL" id="CAJPWZ010003048">
    <property type="protein sequence ID" value="CAG2250352.1"/>
    <property type="molecule type" value="Genomic_DNA"/>
</dbReference>
<name>A0A8S3V220_MYTED</name>
<organism evidence="1 2">
    <name type="scientific">Mytilus edulis</name>
    <name type="common">Blue mussel</name>
    <dbReference type="NCBI Taxonomy" id="6550"/>
    <lineage>
        <taxon>Eukaryota</taxon>
        <taxon>Metazoa</taxon>
        <taxon>Spiralia</taxon>
        <taxon>Lophotrochozoa</taxon>
        <taxon>Mollusca</taxon>
        <taxon>Bivalvia</taxon>
        <taxon>Autobranchia</taxon>
        <taxon>Pteriomorphia</taxon>
        <taxon>Mytilida</taxon>
        <taxon>Mytiloidea</taxon>
        <taxon>Mytilidae</taxon>
        <taxon>Mytilinae</taxon>
        <taxon>Mytilus</taxon>
    </lineage>
</organism>
<dbReference type="AlphaFoldDB" id="A0A8S3V220"/>
<protein>
    <submittedName>
        <fullName evidence="1">Uncharacterized protein</fullName>
    </submittedName>
</protein>
<proteinExistence type="predicted"/>
<dbReference type="OrthoDB" id="6138683at2759"/>
<accession>A0A8S3V220</accession>
<evidence type="ECO:0000313" key="1">
    <source>
        <dbReference type="EMBL" id="CAG2250352.1"/>
    </source>
</evidence>
<keyword evidence="2" id="KW-1185">Reference proteome</keyword>
<gene>
    <name evidence="1" type="ORF">MEDL_62056</name>
</gene>
<dbReference type="Proteomes" id="UP000683360">
    <property type="component" value="Unassembled WGS sequence"/>
</dbReference>
<evidence type="ECO:0000313" key="2">
    <source>
        <dbReference type="Proteomes" id="UP000683360"/>
    </source>
</evidence>